<proteinExistence type="predicted"/>
<dbReference type="AlphaFoldDB" id="A0A554LK44"/>
<comment type="caution">
    <text evidence="1">The sequence shown here is derived from an EMBL/GenBank/DDBJ whole genome shotgun (WGS) entry which is preliminary data.</text>
</comment>
<accession>A0A554LK44</accession>
<sequence length="82" mass="9450">MIISNLIECTFLGFDKDGFGIVRIGNNKTGPMSNQTFKVAKKFLPEKIKENDILYFELINEEIKTNRQKNLAESVLKEILEK</sequence>
<organism evidence="1 2">
    <name type="scientific">Candidatus Berkelbacteria bacterium Licking1014_85</name>
    <dbReference type="NCBI Taxonomy" id="2017148"/>
    <lineage>
        <taxon>Bacteria</taxon>
        <taxon>Candidatus Berkelbacteria</taxon>
    </lineage>
</organism>
<evidence type="ECO:0000313" key="1">
    <source>
        <dbReference type="EMBL" id="TSC93019.1"/>
    </source>
</evidence>
<name>A0A554LK44_9BACT</name>
<protein>
    <submittedName>
        <fullName evidence="1">Uncharacterized protein</fullName>
    </submittedName>
</protein>
<reference evidence="1 2" key="1">
    <citation type="submission" date="2017-07" db="EMBL/GenBank/DDBJ databases">
        <title>Mechanisms for carbon and nitrogen cycling indicate functional differentiation within the Candidate Phyla Radiation.</title>
        <authorList>
            <person name="Danczak R.E."/>
            <person name="Johnston M.D."/>
            <person name="Kenah C."/>
            <person name="Slattery M."/>
            <person name="Wrighton K.C."/>
            <person name="Wilkins M.J."/>
        </authorList>
    </citation>
    <scope>NUCLEOTIDE SEQUENCE [LARGE SCALE GENOMIC DNA]</scope>
    <source>
        <strain evidence="1">Licking1014_85</strain>
    </source>
</reference>
<dbReference type="Proteomes" id="UP000315589">
    <property type="component" value="Unassembled WGS sequence"/>
</dbReference>
<evidence type="ECO:0000313" key="2">
    <source>
        <dbReference type="Proteomes" id="UP000315589"/>
    </source>
</evidence>
<dbReference type="EMBL" id="VMGI01000038">
    <property type="protein sequence ID" value="TSC93019.1"/>
    <property type="molecule type" value="Genomic_DNA"/>
</dbReference>
<gene>
    <name evidence="1" type="ORF">CEN91_315</name>
</gene>